<keyword evidence="1" id="KW-0472">Membrane</keyword>
<accession>M0IBM8</accession>
<evidence type="ECO:0008006" key="4">
    <source>
        <dbReference type="Google" id="ProtNLM"/>
    </source>
</evidence>
<feature type="transmembrane region" description="Helical" evidence="1">
    <location>
        <begin position="441"/>
        <end position="467"/>
    </location>
</feature>
<keyword evidence="1" id="KW-1133">Transmembrane helix</keyword>
<dbReference type="GO" id="GO:0005886">
    <property type="term" value="C:plasma membrane"/>
    <property type="evidence" value="ECO:0007669"/>
    <property type="project" value="UniProtKB-SubCell"/>
</dbReference>
<dbReference type="Proteomes" id="UP000011550">
    <property type="component" value="Unassembled WGS sequence"/>
</dbReference>
<feature type="transmembrane region" description="Helical" evidence="1">
    <location>
        <begin position="409"/>
        <end position="435"/>
    </location>
</feature>
<dbReference type="GO" id="GO:0140359">
    <property type="term" value="F:ABC-type transporter activity"/>
    <property type="evidence" value="ECO:0007669"/>
    <property type="project" value="InterPro"/>
</dbReference>
<proteinExistence type="predicted"/>
<name>M0IBM8_9EURY</name>
<feature type="transmembrane region" description="Helical" evidence="1">
    <location>
        <begin position="58"/>
        <end position="77"/>
    </location>
</feature>
<feature type="transmembrane region" description="Helical" evidence="1">
    <location>
        <begin position="474"/>
        <end position="494"/>
    </location>
</feature>
<feature type="transmembrane region" description="Helical" evidence="1">
    <location>
        <begin position="244"/>
        <end position="266"/>
    </location>
</feature>
<feature type="transmembrane region" description="Helical" evidence="1">
    <location>
        <begin position="98"/>
        <end position="120"/>
    </location>
</feature>
<comment type="caution">
    <text evidence="2">The sequence shown here is derived from an EMBL/GenBank/DDBJ whole genome shotgun (WGS) entry which is preliminary data.</text>
</comment>
<reference evidence="2 3" key="1">
    <citation type="journal article" date="2014" name="PLoS Genet.">
        <title>Phylogenetically driven sequencing of extremely halophilic archaea reveals strategies for static and dynamic osmo-response.</title>
        <authorList>
            <person name="Becker E.A."/>
            <person name="Seitzer P.M."/>
            <person name="Tritt A."/>
            <person name="Larsen D."/>
            <person name="Krusor M."/>
            <person name="Yao A.I."/>
            <person name="Wu D."/>
            <person name="Madern D."/>
            <person name="Eisen J.A."/>
            <person name="Darling A.E."/>
            <person name="Facciotti M.T."/>
        </authorList>
    </citation>
    <scope>NUCLEOTIDE SEQUENCE [LARGE SCALE GENOMIC DNA]</scope>
    <source>
        <strain evidence="2 3">ATCC BAA-1512</strain>
    </source>
</reference>
<keyword evidence="3" id="KW-1185">Reference proteome</keyword>
<dbReference type="STRING" id="662479.C440_12049"/>
<feature type="transmembrane region" description="Helical" evidence="1">
    <location>
        <begin position="20"/>
        <end position="38"/>
    </location>
</feature>
<dbReference type="PATRIC" id="fig|662479.7.peg.2440"/>
<feature type="transmembrane region" description="Helical" evidence="1">
    <location>
        <begin position="559"/>
        <end position="579"/>
    </location>
</feature>
<dbReference type="EMBL" id="AOLN01000017">
    <property type="protein sequence ID" value="ELZ92849.1"/>
    <property type="molecule type" value="Genomic_DNA"/>
</dbReference>
<protein>
    <recommendedName>
        <fullName evidence="4">ABC transporter permease</fullName>
    </recommendedName>
</protein>
<dbReference type="RefSeq" id="WP_008320736.1">
    <property type="nucleotide sequence ID" value="NZ_AOLN01000017.1"/>
</dbReference>
<feature type="transmembrane region" description="Helical" evidence="1">
    <location>
        <begin position="165"/>
        <end position="184"/>
    </location>
</feature>
<dbReference type="Pfam" id="PF12679">
    <property type="entry name" value="ABC2_membrane_2"/>
    <property type="match status" value="2"/>
</dbReference>
<evidence type="ECO:0000313" key="2">
    <source>
        <dbReference type="EMBL" id="ELZ92849.1"/>
    </source>
</evidence>
<dbReference type="AlphaFoldDB" id="M0IBM8"/>
<evidence type="ECO:0000256" key="1">
    <source>
        <dbReference type="SAM" id="Phobius"/>
    </source>
</evidence>
<feature type="transmembrane region" description="Helical" evidence="1">
    <location>
        <begin position="132"/>
        <end position="153"/>
    </location>
</feature>
<gene>
    <name evidence="2" type="ORF">C440_12049</name>
</gene>
<evidence type="ECO:0000313" key="3">
    <source>
        <dbReference type="Proteomes" id="UP000011550"/>
    </source>
</evidence>
<feature type="transmembrane region" description="Helical" evidence="1">
    <location>
        <begin position="323"/>
        <end position="344"/>
    </location>
</feature>
<dbReference type="OrthoDB" id="292334at2157"/>
<sequence length="587" mass="65008">MKRVLLLARHDFGHALRDRLVWGAVILLGLMYLPTAGPTQQRPFIEYLFLVPYSLRKLSLVVVAAVGYNAIAGERVAQTIQFILGLPSTRRDLILGKTVSRTTIIVIAIGTMLLIENYLLVQEFGQQHFLPFWTMGVWMILYVIVWAAVAIGYSAASLSGYRTLLLLLGTYFLFSPNHGLWGIVVRPVFSLLATGSLSSPTYETLATAPFWLRITERFNPIVAFWEAMRWSVHTVGPGTPSGSLVLNLFGTVVFLGFGALPLLLGYRRFRRQELCGELMSGQTRLRRYIYAAFASAPTVLPQLEHWTGSRFWVLFYQDLKQTFRSWVTVGSIAIALAIISPSLLRNISPDPRFGMVGTLTWLPGMFSSACLIIGVSLGHRAIAGERVSKTHRTVLGLPVIRREFVFVKVFSRIAGALLILLPLVGLIEALVILQFGRAFPVLFFMWAGLITTFTIFWTTVAIGISAVTSTSYRSIAGCFAVYLFYSSSFGVWAWGVRPLLVALSGDGVSGSTVSQIQHEASVVQFIDHLNPFLAYQTIKEGLFILVDATPGVATLSVPLFLFSISALLFTSGSSLYLGYRRFKKSDL</sequence>
<keyword evidence="1" id="KW-0812">Transmembrane</keyword>
<dbReference type="PANTHER" id="PTHR43471">
    <property type="entry name" value="ABC TRANSPORTER PERMEASE"/>
    <property type="match status" value="1"/>
</dbReference>
<organism evidence="2 3">
    <name type="scientific">Haloferax mucosum ATCC BAA-1512</name>
    <dbReference type="NCBI Taxonomy" id="662479"/>
    <lineage>
        <taxon>Archaea</taxon>
        <taxon>Methanobacteriati</taxon>
        <taxon>Methanobacteriota</taxon>
        <taxon>Stenosarchaea group</taxon>
        <taxon>Halobacteria</taxon>
        <taxon>Halobacteriales</taxon>
        <taxon>Haloferacaceae</taxon>
        <taxon>Haloferax</taxon>
    </lineage>
</organism>